<dbReference type="PANTHER" id="PTHR47977">
    <property type="entry name" value="RAS-RELATED PROTEIN RAB"/>
    <property type="match status" value="1"/>
</dbReference>
<sequence length="496" mass="55627">MGAGCSHDLAVQGFGDVPSFKIVLVGDPEVGKSSVFMRYFKNQFDYSYRTTTSVSIENVVKKLNVPEHIVVSVTIWDLPGREEVDLRKSYYQDVDAAIVVVNIADKESIELAGTWRQDIHNHAVVSTKRLEKSGKGSKVVTEYKKADPTQLPVLLLGNKYDIIEEREALREASDEGEKNQEHDEPLEEESDTKQARFILDSDQRDAGKKASQMEGLEEEKKDAEKEYVGRDDSPVTRSKARGDEEQEVTVWKYEDEHEPEVELPEEVQVLEAAAEQHGFVGSVAVSAKNSDGGVHTAIQALVRHLLERKLKDKALQKMEAIEVRRHRKKRAKVRKPNPDDFQPLDKTEIEEMDKLFMQSNRSLSQVHETGLAFHQAVRQFKKECLRGGVVGGPKCSVEDCISGLRAALAEQSLELMAEDKAGFLELAVKGEIIYEEEKSEDIKKITDTFQTEVVVACQAVLRDNPTANADLIRMDAKITDKCAHLWALAEKAKGPL</sequence>
<evidence type="ECO:0000256" key="1">
    <source>
        <dbReference type="ARBA" id="ARBA00022741"/>
    </source>
</evidence>
<dbReference type="GO" id="GO:0005525">
    <property type="term" value="F:GTP binding"/>
    <property type="evidence" value="ECO:0007669"/>
    <property type="project" value="UniProtKB-KW"/>
</dbReference>
<dbReference type="SMART" id="SM00174">
    <property type="entry name" value="RHO"/>
    <property type="match status" value="1"/>
</dbReference>
<keyword evidence="2" id="KW-0342">GTP-binding</keyword>
<dbReference type="SMART" id="SM00175">
    <property type="entry name" value="RAB"/>
    <property type="match status" value="1"/>
</dbReference>
<dbReference type="PROSITE" id="PS51419">
    <property type="entry name" value="RAB"/>
    <property type="match status" value="1"/>
</dbReference>
<feature type="region of interest" description="Disordered" evidence="3">
    <location>
        <begin position="169"/>
        <end position="243"/>
    </location>
</feature>
<dbReference type="SMART" id="SM00173">
    <property type="entry name" value="RAS"/>
    <property type="match status" value="1"/>
</dbReference>
<dbReference type="RefSeq" id="XP_022109010.1">
    <property type="nucleotide sequence ID" value="XM_022253318.1"/>
</dbReference>
<protein>
    <submittedName>
        <fullName evidence="5">Uncharacterized protein LOC110989157</fullName>
    </submittedName>
</protein>
<evidence type="ECO:0000313" key="5">
    <source>
        <dbReference type="RefSeq" id="XP_022109010.1"/>
    </source>
</evidence>
<name>A0A8B7ZW70_ACAPL</name>
<dbReference type="InterPro" id="IPR001806">
    <property type="entry name" value="Small_GTPase"/>
</dbReference>
<dbReference type="CDD" id="cd00154">
    <property type="entry name" value="Rab"/>
    <property type="match status" value="1"/>
</dbReference>
<gene>
    <name evidence="5" type="primary">LOC110989157</name>
</gene>
<dbReference type="PRINTS" id="PR00449">
    <property type="entry name" value="RASTRNSFRMNG"/>
</dbReference>
<dbReference type="AlphaFoldDB" id="A0A8B7ZW70"/>
<keyword evidence="4" id="KW-1185">Reference proteome</keyword>
<dbReference type="OrthoDB" id="6056409at2759"/>
<dbReference type="InterPro" id="IPR005225">
    <property type="entry name" value="Small_GTP-bd"/>
</dbReference>
<dbReference type="GO" id="GO:0003924">
    <property type="term" value="F:GTPase activity"/>
    <property type="evidence" value="ECO:0007669"/>
    <property type="project" value="InterPro"/>
</dbReference>
<dbReference type="NCBIfam" id="TIGR00231">
    <property type="entry name" value="small_GTP"/>
    <property type="match status" value="1"/>
</dbReference>
<proteinExistence type="predicted"/>
<evidence type="ECO:0000256" key="3">
    <source>
        <dbReference type="SAM" id="MobiDB-lite"/>
    </source>
</evidence>
<evidence type="ECO:0000256" key="2">
    <source>
        <dbReference type="ARBA" id="ARBA00023134"/>
    </source>
</evidence>
<evidence type="ECO:0000313" key="4">
    <source>
        <dbReference type="Proteomes" id="UP000694845"/>
    </source>
</evidence>
<dbReference type="KEGG" id="aplc:110989157"/>
<feature type="compositionally biased region" description="Basic and acidic residues" evidence="3">
    <location>
        <begin position="169"/>
        <end position="183"/>
    </location>
</feature>
<dbReference type="Gene3D" id="3.40.50.300">
    <property type="entry name" value="P-loop containing nucleotide triphosphate hydrolases"/>
    <property type="match status" value="1"/>
</dbReference>
<dbReference type="GeneID" id="110989157"/>
<keyword evidence="1" id="KW-0547">Nucleotide-binding</keyword>
<feature type="compositionally biased region" description="Basic and acidic residues" evidence="3">
    <location>
        <begin position="191"/>
        <end position="208"/>
    </location>
</feature>
<dbReference type="SUPFAM" id="SSF52540">
    <property type="entry name" value="P-loop containing nucleoside triphosphate hydrolases"/>
    <property type="match status" value="1"/>
</dbReference>
<accession>A0A8B7ZW70</accession>
<organism evidence="4 5">
    <name type="scientific">Acanthaster planci</name>
    <name type="common">Crown-of-thorns starfish</name>
    <dbReference type="NCBI Taxonomy" id="133434"/>
    <lineage>
        <taxon>Eukaryota</taxon>
        <taxon>Metazoa</taxon>
        <taxon>Echinodermata</taxon>
        <taxon>Eleutherozoa</taxon>
        <taxon>Asterozoa</taxon>
        <taxon>Asteroidea</taxon>
        <taxon>Valvatacea</taxon>
        <taxon>Valvatida</taxon>
        <taxon>Acanthasteridae</taxon>
        <taxon>Acanthaster</taxon>
    </lineage>
</organism>
<reference evidence="5" key="1">
    <citation type="submission" date="2025-08" db="UniProtKB">
        <authorList>
            <consortium name="RefSeq"/>
        </authorList>
    </citation>
    <scope>IDENTIFICATION</scope>
</reference>
<feature type="non-terminal residue" evidence="5">
    <location>
        <position position="496"/>
    </location>
</feature>
<dbReference type="Pfam" id="PF00071">
    <property type="entry name" value="Ras"/>
    <property type="match status" value="1"/>
</dbReference>
<dbReference type="Proteomes" id="UP000694845">
    <property type="component" value="Unplaced"/>
</dbReference>
<dbReference type="InterPro" id="IPR050227">
    <property type="entry name" value="Rab"/>
</dbReference>
<dbReference type="OMA" id="TVWKYED"/>
<feature type="compositionally biased region" description="Basic and acidic residues" evidence="3">
    <location>
        <begin position="218"/>
        <end position="234"/>
    </location>
</feature>
<dbReference type="InterPro" id="IPR027417">
    <property type="entry name" value="P-loop_NTPase"/>
</dbReference>